<sequence>MKLSYPHVGQHNCTEFRRTTEANPWRSKTQRPWKLMMAVQKSCRDNRDQFQEEGSPAFSPKNGDRYFCSSARLDLFTCLPTEVLEKSNHLLLPGPSDGRVVLPLLAVVKDQSGNRTSTGTWWSDTFIKQKYTYSTQRKAQKPRMTSKSATHGLKYNRDDQNYMEYSEHFLRGKKALYMGTRRRRDHSFMFRCSFIKAPSDPLHHRVLPSSTPLSPHLPVKYIKTCL</sequence>
<protein>
    <submittedName>
        <fullName evidence="1">Uncharacterized protein</fullName>
    </submittedName>
</protein>
<reference evidence="1 2" key="1">
    <citation type="submission" date="2021-06" db="EMBL/GenBank/DDBJ databases">
        <authorList>
            <person name="Palmer J.M."/>
        </authorList>
    </citation>
    <scope>NUCLEOTIDE SEQUENCE [LARGE SCALE GENOMIC DNA]</scope>
    <source>
        <strain evidence="1 2">MEX-2019</strain>
        <tissue evidence="1">Muscle</tissue>
    </source>
</reference>
<proteinExistence type="predicted"/>
<evidence type="ECO:0000313" key="2">
    <source>
        <dbReference type="Proteomes" id="UP001311232"/>
    </source>
</evidence>
<evidence type="ECO:0000313" key="1">
    <source>
        <dbReference type="EMBL" id="KAK5620273.1"/>
    </source>
</evidence>
<name>A0AAV9SFQ8_9TELE</name>
<dbReference type="EMBL" id="JAHHUM010000376">
    <property type="protein sequence ID" value="KAK5620273.1"/>
    <property type="molecule type" value="Genomic_DNA"/>
</dbReference>
<gene>
    <name evidence="1" type="ORF">CRENBAI_026215</name>
</gene>
<keyword evidence="2" id="KW-1185">Reference proteome</keyword>
<dbReference type="Proteomes" id="UP001311232">
    <property type="component" value="Unassembled WGS sequence"/>
</dbReference>
<accession>A0AAV9SFQ8</accession>
<comment type="caution">
    <text evidence="1">The sequence shown here is derived from an EMBL/GenBank/DDBJ whole genome shotgun (WGS) entry which is preliminary data.</text>
</comment>
<organism evidence="1 2">
    <name type="scientific">Crenichthys baileyi</name>
    <name type="common">White River springfish</name>
    <dbReference type="NCBI Taxonomy" id="28760"/>
    <lineage>
        <taxon>Eukaryota</taxon>
        <taxon>Metazoa</taxon>
        <taxon>Chordata</taxon>
        <taxon>Craniata</taxon>
        <taxon>Vertebrata</taxon>
        <taxon>Euteleostomi</taxon>
        <taxon>Actinopterygii</taxon>
        <taxon>Neopterygii</taxon>
        <taxon>Teleostei</taxon>
        <taxon>Neoteleostei</taxon>
        <taxon>Acanthomorphata</taxon>
        <taxon>Ovalentaria</taxon>
        <taxon>Atherinomorphae</taxon>
        <taxon>Cyprinodontiformes</taxon>
        <taxon>Goodeidae</taxon>
        <taxon>Crenichthys</taxon>
    </lineage>
</organism>
<dbReference type="AlphaFoldDB" id="A0AAV9SFQ8"/>